<keyword evidence="3" id="KW-1185">Reference proteome</keyword>
<accession>A0A058Z6X0</accession>
<protein>
    <recommendedName>
        <fullName evidence="4">Anaphase-promoting complex subunit 4 WD40 domain-containing protein</fullName>
    </recommendedName>
</protein>
<dbReference type="SUPFAM" id="SSF50978">
    <property type="entry name" value="WD40 repeat-like"/>
    <property type="match status" value="1"/>
</dbReference>
<sequence>MQSQRQGPPPQLKGPPSHVHMQQAQQQHYLISAPDVNMHTQATGRGQFERRGSNAPPFGRPGNIDVPIMADAPGEERPRATLNVDGPALSQIAWSNKGRFLAGAFSAPVFLPKEAAIARVWDVKPGIYRDLLIPLQDVPDRSQLLSTQIAWEMKRANYLVILVPSSHFLYFWHSIDFRSRDIALPTATVDLSRILPAGTPRPELLQWSYNGDMLAVSAGTNVFLFDARGDWSAPCAAHTFDAPIRALCWSPECDRLYVTLAPASLVALQVQCPGSAEAGSGMPKPTFHGTPLRTIADHSSLGLLDYDFCTNTLVTGGASSVLTFWCAQTLMPIETLCPVDEPIVAAKFCRISRLRSCLIIQTLSGRVIFLKRMPNGLLQPDRVYTASTVIDPPGQSVTLPSVPVCSFSARARHDETNFSSLVNVSYLLPGESTAVADIVIPPDTL</sequence>
<dbReference type="EMBL" id="KB932205">
    <property type="protein sequence ID" value="KCV70019.1"/>
    <property type="molecule type" value="Genomic_DNA"/>
</dbReference>
<reference evidence="2" key="1">
    <citation type="submission" date="2013-04" db="EMBL/GenBank/DDBJ databases">
        <title>The Genome Sequence of Fonticula alba ATCC 38817.</title>
        <authorList>
            <consortium name="The Broad Institute Genomics Platform"/>
            <person name="Russ C."/>
            <person name="Cuomo C."/>
            <person name="Burger G."/>
            <person name="Gray M.W."/>
            <person name="Holland P.W.H."/>
            <person name="King N."/>
            <person name="Lang F.B.F."/>
            <person name="Roger A.J."/>
            <person name="Ruiz-Trillo I."/>
            <person name="Brown M."/>
            <person name="Walker B."/>
            <person name="Young S."/>
            <person name="Zeng Q."/>
            <person name="Gargeya S."/>
            <person name="Fitzgerald M."/>
            <person name="Haas B."/>
            <person name="Abouelleil A."/>
            <person name="Allen A.W."/>
            <person name="Alvarado L."/>
            <person name="Arachchi H.M."/>
            <person name="Berlin A.M."/>
            <person name="Chapman S.B."/>
            <person name="Gainer-Dewar J."/>
            <person name="Goldberg J."/>
            <person name="Griggs A."/>
            <person name="Gujja S."/>
            <person name="Hansen M."/>
            <person name="Howarth C."/>
            <person name="Imamovic A."/>
            <person name="Ireland A."/>
            <person name="Larimer J."/>
            <person name="McCowan C."/>
            <person name="Murphy C."/>
            <person name="Pearson M."/>
            <person name="Poon T.W."/>
            <person name="Priest M."/>
            <person name="Roberts A."/>
            <person name="Saif S."/>
            <person name="Shea T."/>
            <person name="Sisk P."/>
            <person name="Sykes S."/>
            <person name="Wortman J."/>
            <person name="Nusbaum C."/>
            <person name="Birren B."/>
        </authorList>
    </citation>
    <scope>NUCLEOTIDE SEQUENCE [LARGE SCALE GENOMIC DNA]</scope>
    <source>
        <strain evidence="2">ATCC 38817</strain>
    </source>
</reference>
<evidence type="ECO:0008006" key="4">
    <source>
        <dbReference type="Google" id="ProtNLM"/>
    </source>
</evidence>
<proteinExistence type="predicted"/>
<evidence type="ECO:0000256" key="1">
    <source>
        <dbReference type="SAM" id="MobiDB-lite"/>
    </source>
</evidence>
<dbReference type="InterPro" id="IPR015943">
    <property type="entry name" value="WD40/YVTN_repeat-like_dom_sf"/>
</dbReference>
<evidence type="ECO:0000313" key="2">
    <source>
        <dbReference type="EMBL" id="KCV70019.1"/>
    </source>
</evidence>
<dbReference type="GeneID" id="20528211"/>
<dbReference type="Gene3D" id="2.130.10.10">
    <property type="entry name" value="YVTN repeat-like/Quinoprotein amine dehydrogenase"/>
    <property type="match status" value="1"/>
</dbReference>
<feature type="region of interest" description="Disordered" evidence="1">
    <location>
        <begin position="1"/>
        <end position="25"/>
    </location>
</feature>
<dbReference type="AlphaFoldDB" id="A0A058Z6X0"/>
<name>A0A058Z6X0_FONAL</name>
<organism evidence="2">
    <name type="scientific">Fonticula alba</name>
    <name type="common">Slime mold</name>
    <dbReference type="NCBI Taxonomy" id="691883"/>
    <lineage>
        <taxon>Eukaryota</taxon>
        <taxon>Rotosphaerida</taxon>
        <taxon>Fonticulaceae</taxon>
        <taxon>Fonticula</taxon>
    </lineage>
</organism>
<gene>
    <name evidence="2" type="ORF">H696_03486</name>
</gene>
<dbReference type="InterPro" id="IPR036322">
    <property type="entry name" value="WD40_repeat_dom_sf"/>
</dbReference>
<evidence type="ECO:0000313" key="3">
    <source>
        <dbReference type="Proteomes" id="UP000030693"/>
    </source>
</evidence>
<dbReference type="RefSeq" id="XP_009495625.1">
    <property type="nucleotide sequence ID" value="XM_009497350.1"/>
</dbReference>
<dbReference type="Proteomes" id="UP000030693">
    <property type="component" value="Unassembled WGS sequence"/>
</dbReference>